<accession>A0A8C2L1T0</accession>
<dbReference type="Pfam" id="PF00250">
    <property type="entry name" value="Forkhead"/>
    <property type="match status" value="1"/>
</dbReference>
<dbReference type="GO" id="GO:0000981">
    <property type="term" value="F:DNA-binding transcription factor activity, RNA polymerase II-specific"/>
    <property type="evidence" value="ECO:0007669"/>
    <property type="project" value="TreeGrafter"/>
</dbReference>
<dbReference type="PANTHER" id="PTHR11829">
    <property type="entry name" value="FORKHEAD BOX PROTEIN"/>
    <property type="match status" value="1"/>
</dbReference>
<proteinExistence type="predicted"/>
<feature type="compositionally biased region" description="Basic and acidic residues" evidence="3">
    <location>
        <begin position="57"/>
        <end position="78"/>
    </location>
</feature>
<feature type="domain" description="Fork-head" evidence="4">
    <location>
        <begin position="88"/>
        <end position="149"/>
    </location>
</feature>
<evidence type="ECO:0000259" key="4">
    <source>
        <dbReference type="PROSITE" id="PS50039"/>
    </source>
</evidence>
<evidence type="ECO:0000256" key="1">
    <source>
        <dbReference type="ARBA" id="ARBA00023125"/>
    </source>
</evidence>
<dbReference type="InterPro" id="IPR036390">
    <property type="entry name" value="WH_DNA-bd_sf"/>
</dbReference>
<feature type="region of interest" description="Disordered" evidence="3">
    <location>
        <begin position="53"/>
        <end position="78"/>
    </location>
</feature>
<evidence type="ECO:0000256" key="2">
    <source>
        <dbReference type="PROSITE-ProRule" id="PRU00089"/>
    </source>
</evidence>
<protein>
    <recommendedName>
        <fullName evidence="4">Fork-head domain-containing protein</fullName>
    </recommendedName>
</protein>
<dbReference type="GO" id="GO:0009653">
    <property type="term" value="P:anatomical structure morphogenesis"/>
    <property type="evidence" value="ECO:0007669"/>
    <property type="project" value="TreeGrafter"/>
</dbReference>
<reference evidence="5" key="1">
    <citation type="submission" date="2025-08" db="UniProtKB">
        <authorList>
            <consortium name="Ensembl"/>
        </authorList>
    </citation>
    <scope>IDENTIFICATION</scope>
</reference>
<name>A0A8C2L1T0_CYPCA</name>
<dbReference type="PRINTS" id="PR00053">
    <property type="entry name" value="FORKHEAD"/>
</dbReference>
<dbReference type="GO" id="GO:0005634">
    <property type="term" value="C:nucleus"/>
    <property type="evidence" value="ECO:0007669"/>
    <property type="project" value="UniProtKB-SubCell"/>
</dbReference>
<dbReference type="PROSITE" id="PS50039">
    <property type="entry name" value="FORK_HEAD_3"/>
    <property type="match status" value="1"/>
</dbReference>
<dbReference type="SMART" id="SM00339">
    <property type="entry name" value="FH"/>
    <property type="match status" value="1"/>
</dbReference>
<evidence type="ECO:0000256" key="3">
    <source>
        <dbReference type="SAM" id="MobiDB-lite"/>
    </source>
</evidence>
<dbReference type="GO" id="GO:0030154">
    <property type="term" value="P:cell differentiation"/>
    <property type="evidence" value="ECO:0007669"/>
    <property type="project" value="TreeGrafter"/>
</dbReference>
<keyword evidence="1 2" id="KW-0238">DNA-binding</keyword>
<keyword evidence="2" id="KW-0539">Nucleus</keyword>
<dbReference type="AlphaFoldDB" id="A0A8C2L1T0"/>
<dbReference type="InterPro" id="IPR050211">
    <property type="entry name" value="FOX_domain-containing"/>
</dbReference>
<dbReference type="Ensembl" id="ENSCCRT00020128982.1">
    <property type="protein sequence ID" value="ENSCCRP00020118339.1"/>
    <property type="gene ID" value="ENSCCRG00020053196.1"/>
</dbReference>
<dbReference type="SUPFAM" id="SSF46785">
    <property type="entry name" value="Winged helix' DNA-binding domain"/>
    <property type="match status" value="1"/>
</dbReference>
<dbReference type="Gene3D" id="1.10.10.10">
    <property type="entry name" value="Winged helix-like DNA-binding domain superfamily/Winged helix DNA-binding domain"/>
    <property type="match status" value="1"/>
</dbReference>
<feature type="DNA-binding region" description="Fork-head" evidence="2">
    <location>
        <begin position="88"/>
        <end position="149"/>
    </location>
</feature>
<comment type="subcellular location">
    <subcellularLocation>
        <location evidence="2">Nucleus</location>
    </subcellularLocation>
</comment>
<dbReference type="InterPro" id="IPR001766">
    <property type="entry name" value="Fork_head_dom"/>
</dbReference>
<dbReference type="PANTHER" id="PTHR11829:SF142">
    <property type="entry name" value="FORK-HEAD DOMAIN-CONTAINING PROTEIN"/>
    <property type="match status" value="1"/>
</dbReference>
<sequence>MEDNACCSNQEQLGLQFTIEYLLCNKGCNNERAEPEDTGPPSDALQCTVNETLSEQNSEKSEDQENEEKGCEEEHEKANIKSERMIEKQAQSYIALISMAILDSDEKKLLLCDIYQWIMDHYPYFKSKVSKDKETRTRTTCFKVGSKNWIFDHLSHRFQDLTIQKWRTTHAAAIKNNWDFSSPLNICCAIRDVTMREQNQRTLALHLMLFSAQSMKLSRNRIVKNQRTRKMKKKDVKKNMRRPILRVNE</sequence>
<dbReference type="GO" id="GO:0000978">
    <property type="term" value="F:RNA polymerase II cis-regulatory region sequence-specific DNA binding"/>
    <property type="evidence" value="ECO:0007669"/>
    <property type="project" value="TreeGrafter"/>
</dbReference>
<evidence type="ECO:0000313" key="5">
    <source>
        <dbReference type="Ensembl" id="ENSCCRP00020118339.1"/>
    </source>
</evidence>
<organism evidence="5 6">
    <name type="scientific">Cyprinus carpio</name>
    <name type="common">Common carp</name>
    <dbReference type="NCBI Taxonomy" id="7962"/>
    <lineage>
        <taxon>Eukaryota</taxon>
        <taxon>Metazoa</taxon>
        <taxon>Chordata</taxon>
        <taxon>Craniata</taxon>
        <taxon>Vertebrata</taxon>
        <taxon>Euteleostomi</taxon>
        <taxon>Actinopterygii</taxon>
        <taxon>Neopterygii</taxon>
        <taxon>Teleostei</taxon>
        <taxon>Ostariophysi</taxon>
        <taxon>Cypriniformes</taxon>
        <taxon>Cyprinidae</taxon>
        <taxon>Cyprininae</taxon>
        <taxon>Cyprinus</taxon>
    </lineage>
</organism>
<evidence type="ECO:0000313" key="6">
    <source>
        <dbReference type="Proteomes" id="UP000694701"/>
    </source>
</evidence>
<dbReference type="Proteomes" id="UP000694701">
    <property type="component" value="Unplaced"/>
</dbReference>
<dbReference type="InterPro" id="IPR036388">
    <property type="entry name" value="WH-like_DNA-bd_sf"/>
</dbReference>